<evidence type="ECO:0000256" key="9">
    <source>
        <dbReference type="ARBA" id="ARBA00023146"/>
    </source>
</evidence>
<comment type="caution">
    <text evidence="10">Lacks conserved residue(s) required for the propagation of feature annotation.</text>
</comment>
<dbReference type="InterPro" id="IPR004364">
    <property type="entry name" value="Aa-tRNA-synt_II"/>
</dbReference>
<comment type="catalytic activity">
    <reaction evidence="10">
        <text>tRNA(Asx) + L-aspartate + ATP = L-aspartyl-tRNA(Asx) + AMP + diphosphate</text>
        <dbReference type="Rhea" id="RHEA:18349"/>
        <dbReference type="Rhea" id="RHEA-COMP:9710"/>
        <dbReference type="Rhea" id="RHEA-COMP:9711"/>
        <dbReference type="ChEBI" id="CHEBI:29991"/>
        <dbReference type="ChEBI" id="CHEBI:30616"/>
        <dbReference type="ChEBI" id="CHEBI:33019"/>
        <dbReference type="ChEBI" id="CHEBI:78442"/>
        <dbReference type="ChEBI" id="CHEBI:78516"/>
        <dbReference type="ChEBI" id="CHEBI:456215"/>
        <dbReference type="EC" id="6.1.1.23"/>
    </reaction>
</comment>
<evidence type="ECO:0000256" key="2">
    <source>
        <dbReference type="ARBA" id="ARBA00005312"/>
    </source>
</evidence>
<feature type="binding site" evidence="10">
    <location>
        <position position="362"/>
    </location>
    <ligand>
        <name>ATP</name>
        <dbReference type="ChEBI" id="CHEBI:30616"/>
    </ligand>
</feature>
<accession>A0A7G9YZU0</accession>
<keyword evidence="5 10" id="KW-0547">Nucleotide-binding</keyword>
<dbReference type="GO" id="GO:0005829">
    <property type="term" value="C:cytosol"/>
    <property type="evidence" value="ECO:0007669"/>
    <property type="project" value="TreeGrafter"/>
</dbReference>
<dbReference type="GO" id="GO:0017101">
    <property type="term" value="C:aminoacyl-tRNA synthetase multienzyme complex"/>
    <property type="evidence" value="ECO:0007669"/>
    <property type="project" value="TreeGrafter"/>
</dbReference>
<organism evidence="12">
    <name type="scientific">Candidatus Methanophagaceae archaeon ANME-1 ERB6</name>
    <dbReference type="NCBI Taxonomy" id="2759912"/>
    <lineage>
        <taxon>Archaea</taxon>
        <taxon>Methanobacteriati</taxon>
        <taxon>Methanobacteriota</taxon>
        <taxon>Stenosarchaea group</taxon>
        <taxon>Methanomicrobia</taxon>
        <taxon>Candidatus Methanophagales</taxon>
        <taxon>Candidatus Methanophagaceae</taxon>
    </lineage>
</organism>
<feature type="binding site" evidence="10">
    <location>
        <position position="365"/>
    </location>
    <ligand>
        <name>Mg(2+)</name>
        <dbReference type="ChEBI" id="CHEBI:18420"/>
        <label>2</label>
    </ligand>
</feature>
<evidence type="ECO:0000313" key="12">
    <source>
        <dbReference type="EMBL" id="QNO53524.1"/>
    </source>
</evidence>
<sequence>MLKWNRKYATEISSDNDGETVCIAGWVHEKRDLGGVFFLIVRDFSGFAQVTLHKHKGGVEQELFARVKKVPRESVVAIEGKVKSESKAPNGYEIIPDQMEVLSEASLVLPLDTTEKVGAELDTRLDARFMDLRIERTKQIFIIRSRVLKAIREFLDERGFIEINTPKIVSAATEGGTALFPISYFEREAFLNQSPQLYKQMLMASGFDRVYEIAPIFRAEEHDTTKHLNEATSMDIEVAFVSDKEVMKILEELIAFVYSKVVDYSGLAKLNLQLPLEVPKTPFRRITYEEAIEALSKAGEEIEWGEDLGTSAEHTLGAMIGELYFITDWPCAIKPFYAQPADAEAKSKDTCNAFDLMHPRVELASGSQRVHSYELLKRNIESKGLSADSFEFYLDTFRFGMPPHAGWGLGIDRLLMSMLEIENIREVVLFPRDRRRLAP</sequence>
<feature type="binding site" evidence="10">
    <location>
        <position position="218"/>
    </location>
    <ligand>
        <name>L-aspartate</name>
        <dbReference type="ChEBI" id="CHEBI:29991"/>
    </ligand>
</feature>
<feature type="domain" description="Aminoacyl-transfer RNA synthetases class-II family profile" evidence="11">
    <location>
        <begin position="109"/>
        <end position="439"/>
    </location>
</feature>
<comment type="similarity">
    <text evidence="2 10">Belongs to the class-II aminoacyl-tRNA synthetase family. Type 2 subfamily.</text>
</comment>
<feature type="binding site" evidence="10">
    <location>
        <begin position="218"/>
        <end position="220"/>
    </location>
    <ligand>
        <name>ATP</name>
        <dbReference type="ChEBI" id="CHEBI:30616"/>
    </ligand>
</feature>
<feature type="binding site" evidence="10">
    <location>
        <begin position="226"/>
        <end position="228"/>
    </location>
    <ligand>
        <name>ATP</name>
        <dbReference type="ChEBI" id="CHEBI:30616"/>
    </ligand>
</feature>
<keyword evidence="9 10" id="KW-0030">Aminoacyl-tRNA synthetase</keyword>
<evidence type="ECO:0000259" key="11">
    <source>
        <dbReference type="PROSITE" id="PS50862"/>
    </source>
</evidence>
<protein>
    <recommendedName>
        <fullName evidence="10">Aspartate--tRNA(Asp/Asn) ligase</fullName>
        <ecNumber evidence="10">6.1.1.23</ecNumber>
    </recommendedName>
    <alternativeName>
        <fullName evidence="10">Aspartyl-tRNA synthetase</fullName>
        <shortName evidence="10">AspRS</shortName>
    </alternativeName>
    <alternativeName>
        <fullName evidence="10">Non-discriminating aspartyl-tRNA synthetase</fullName>
        <shortName evidence="10">ND-AspRS</shortName>
    </alternativeName>
</protein>
<evidence type="ECO:0000256" key="10">
    <source>
        <dbReference type="HAMAP-Rule" id="MF_02075"/>
    </source>
</evidence>
<dbReference type="AlphaFoldDB" id="A0A7G9YZU0"/>
<dbReference type="GO" id="GO:0003723">
    <property type="term" value="F:RNA binding"/>
    <property type="evidence" value="ECO:0007669"/>
    <property type="project" value="TreeGrafter"/>
</dbReference>
<feature type="binding site" evidence="10">
    <location>
        <position position="365"/>
    </location>
    <ligand>
        <name>L-aspartate</name>
        <dbReference type="ChEBI" id="CHEBI:29991"/>
    </ligand>
</feature>
<dbReference type="PANTHER" id="PTHR43450">
    <property type="entry name" value="ASPARTYL-TRNA SYNTHETASE"/>
    <property type="match status" value="1"/>
</dbReference>
<dbReference type="Gene3D" id="3.30.930.10">
    <property type="entry name" value="Bira Bifunctional Protein, Domain 2"/>
    <property type="match status" value="1"/>
</dbReference>
<dbReference type="EMBL" id="MT631544">
    <property type="protein sequence ID" value="QNO53524.1"/>
    <property type="molecule type" value="Genomic_DNA"/>
</dbReference>
<keyword evidence="4 10" id="KW-0436">Ligase</keyword>
<feature type="region of interest" description="Aspartate" evidence="10">
    <location>
        <begin position="196"/>
        <end position="199"/>
    </location>
</feature>
<dbReference type="CDD" id="cd04316">
    <property type="entry name" value="ND_PkAspRS_like_N"/>
    <property type="match status" value="1"/>
</dbReference>
<keyword evidence="6 10" id="KW-0067">ATP-binding</keyword>
<comment type="subcellular location">
    <subcellularLocation>
        <location evidence="1 10">Cytoplasm</location>
    </subcellularLocation>
</comment>
<dbReference type="PROSITE" id="PS50862">
    <property type="entry name" value="AA_TRNA_LIGASE_II"/>
    <property type="match status" value="1"/>
</dbReference>
<comment type="function">
    <text evidence="10">Aspartyl-tRNA synthetase with relaxed tRNA specificity since it is able to aspartylate not only its cognate tRNA(Asp) but also tRNA(Asn). Reaction proceeds in two steps: L-aspartate is first activated by ATP to form Asp-AMP and then transferred to the acceptor end of tRNA(Asp/Asn).</text>
</comment>
<dbReference type="GO" id="GO:0004815">
    <property type="term" value="F:aspartate-tRNA ligase activity"/>
    <property type="evidence" value="ECO:0007669"/>
    <property type="project" value="UniProtKB-UniRule"/>
</dbReference>
<dbReference type="NCBIfam" id="TIGR00458">
    <property type="entry name" value="aspS_nondisc"/>
    <property type="match status" value="1"/>
</dbReference>
<dbReference type="InterPro" id="IPR045864">
    <property type="entry name" value="aa-tRNA-synth_II/BPL/LPL"/>
</dbReference>
<dbReference type="SUPFAM" id="SSF55681">
    <property type="entry name" value="Class II aaRS and biotin synthetases"/>
    <property type="match status" value="1"/>
</dbReference>
<keyword evidence="8 10" id="KW-0648">Protein biosynthesis</keyword>
<comment type="cofactor">
    <cofactor evidence="10">
        <name>Mg(2+)</name>
        <dbReference type="ChEBI" id="CHEBI:18420"/>
    </cofactor>
    <text evidence="10">Binds 3 Mg(2+) cations per subunit. The strongest magnesium site (Mg1) is bound to the beta- and gamma-phosphates of ATP and four water molecules complete its coordination sphere.</text>
</comment>
<keyword evidence="10" id="KW-0479">Metal-binding</keyword>
<gene>
    <name evidence="10 12" type="primary">aspS</name>
    <name evidence="12" type="ORF">FLCOADKM_00014</name>
</gene>
<evidence type="ECO:0000256" key="1">
    <source>
        <dbReference type="ARBA" id="ARBA00004496"/>
    </source>
</evidence>
<dbReference type="CDD" id="cd00776">
    <property type="entry name" value="AsxRS_core"/>
    <property type="match status" value="1"/>
</dbReference>
<evidence type="ECO:0000256" key="3">
    <source>
        <dbReference type="ARBA" id="ARBA00022490"/>
    </source>
</evidence>
<dbReference type="PANTHER" id="PTHR43450:SF1">
    <property type="entry name" value="ASPARTATE--TRNA LIGASE, CYTOPLASMIC"/>
    <property type="match status" value="1"/>
</dbReference>
<dbReference type="NCBIfam" id="NF003483">
    <property type="entry name" value="PRK05159.1"/>
    <property type="match status" value="1"/>
</dbReference>
<dbReference type="PRINTS" id="PR01042">
    <property type="entry name" value="TRNASYNTHASP"/>
</dbReference>
<feature type="site" description="Important for tRNA non-discrimination" evidence="10">
    <location>
        <position position="89"/>
    </location>
</feature>
<feature type="binding site" evidence="10">
    <location>
        <begin position="410"/>
        <end position="413"/>
    </location>
    <ligand>
        <name>ATP</name>
        <dbReference type="ChEBI" id="CHEBI:30616"/>
    </ligand>
</feature>
<feature type="binding site" evidence="10">
    <location>
        <position position="174"/>
    </location>
    <ligand>
        <name>L-aspartate</name>
        <dbReference type="ChEBI" id="CHEBI:29991"/>
    </ligand>
</feature>
<dbReference type="FunFam" id="3.30.930.10:FF:000038">
    <property type="entry name" value="Aspartate--tRNA ligase"/>
    <property type="match status" value="1"/>
</dbReference>
<dbReference type="InterPro" id="IPR004365">
    <property type="entry name" value="NA-bd_OB_tRNA"/>
</dbReference>
<dbReference type="InterPro" id="IPR006195">
    <property type="entry name" value="aa-tRNA-synth_II"/>
</dbReference>
<dbReference type="GO" id="GO:0000287">
    <property type="term" value="F:magnesium ion binding"/>
    <property type="evidence" value="ECO:0007669"/>
    <property type="project" value="UniProtKB-UniRule"/>
</dbReference>
<dbReference type="GO" id="GO:0050560">
    <property type="term" value="F:aspartate-tRNA(Asn) ligase activity"/>
    <property type="evidence" value="ECO:0007669"/>
    <property type="project" value="UniProtKB-EC"/>
</dbReference>
<feature type="binding site" evidence="10">
    <location>
        <position position="362"/>
    </location>
    <ligand>
        <name>Mg(2+)</name>
        <dbReference type="ChEBI" id="CHEBI:18420"/>
        <label>3</label>
    </ligand>
</feature>
<dbReference type="EC" id="6.1.1.23" evidence="10"/>
<dbReference type="InterPro" id="IPR012340">
    <property type="entry name" value="NA-bd_OB-fold"/>
</dbReference>
<evidence type="ECO:0000256" key="4">
    <source>
        <dbReference type="ARBA" id="ARBA00022598"/>
    </source>
</evidence>
<dbReference type="InterPro" id="IPR004523">
    <property type="entry name" value="Asp-tRNA_synthase_2"/>
</dbReference>
<name>A0A7G9YZU0_9EURY</name>
<keyword evidence="3 10" id="KW-0963">Cytoplasm</keyword>
<dbReference type="Pfam" id="PF00152">
    <property type="entry name" value="tRNA-synt_2"/>
    <property type="match status" value="1"/>
</dbReference>
<evidence type="ECO:0000256" key="7">
    <source>
        <dbReference type="ARBA" id="ARBA00022842"/>
    </source>
</evidence>
<dbReference type="GO" id="GO:0005524">
    <property type="term" value="F:ATP binding"/>
    <property type="evidence" value="ECO:0007669"/>
    <property type="project" value="UniProtKB-UniRule"/>
</dbReference>
<feature type="binding site" evidence="10">
    <location>
        <position position="362"/>
    </location>
    <ligand>
        <name>Mg(2+)</name>
        <dbReference type="ChEBI" id="CHEBI:18420"/>
        <label>2</label>
    </ligand>
</feature>
<dbReference type="InterPro" id="IPR002312">
    <property type="entry name" value="Asp/Asn-tRNA-synth_IIb"/>
</dbReference>
<keyword evidence="7 10" id="KW-0460">Magnesium</keyword>
<dbReference type="Pfam" id="PF01336">
    <property type="entry name" value="tRNA_anti-codon"/>
    <property type="match status" value="1"/>
</dbReference>
<evidence type="ECO:0000256" key="5">
    <source>
        <dbReference type="ARBA" id="ARBA00022741"/>
    </source>
</evidence>
<dbReference type="SUPFAM" id="SSF50249">
    <property type="entry name" value="Nucleic acid-binding proteins"/>
    <property type="match status" value="1"/>
</dbReference>
<dbReference type="GO" id="GO:0006422">
    <property type="term" value="P:aspartyl-tRNA aminoacylation"/>
    <property type="evidence" value="ECO:0007669"/>
    <property type="project" value="UniProtKB-UniRule"/>
</dbReference>
<proteinExistence type="inferred from homology"/>
<feature type="binding site" evidence="10">
    <location>
        <position position="369"/>
    </location>
    <ligand>
        <name>L-aspartate</name>
        <dbReference type="ChEBI" id="CHEBI:29991"/>
    </ligand>
</feature>
<evidence type="ECO:0000256" key="8">
    <source>
        <dbReference type="ARBA" id="ARBA00022917"/>
    </source>
</evidence>
<comment type="subunit">
    <text evidence="10">Homodimer.</text>
</comment>
<reference evidence="12" key="1">
    <citation type="submission" date="2020-06" db="EMBL/GenBank/DDBJ databases">
        <title>Unique genomic features of the anaerobic methanotrophic archaea.</title>
        <authorList>
            <person name="Chadwick G.L."/>
            <person name="Skennerton C.T."/>
            <person name="Laso-Perez R."/>
            <person name="Leu A.O."/>
            <person name="Speth D.R."/>
            <person name="Yu H."/>
            <person name="Morgan-Lang C."/>
            <person name="Hatzenpichler R."/>
            <person name="Goudeau D."/>
            <person name="Malmstrom R."/>
            <person name="Brazelton W.J."/>
            <person name="Woyke T."/>
            <person name="Hallam S.J."/>
            <person name="Tyson G.W."/>
            <person name="Wegener G."/>
            <person name="Boetius A."/>
            <person name="Orphan V."/>
        </authorList>
    </citation>
    <scope>NUCLEOTIDE SEQUENCE</scope>
</reference>
<dbReference type="Gene3D" id="2.40.50.140">
    <property type="entry name" value="Nucleic acid-binding proteins"/>
    <property type="match status" value="1"/>
</dbReference>
<dbReference type="HAMAP" id="MF_02075">
    <property type="entry name" value="Asp_tRNA_synth_type2"/>
    <property type="match status" value="1"/>
</dbReference>
<evidence type="ECO:0000256" key="6">
    <source>
        <dbReference type="ARBA" id="ARBA00022840"/>
    </source>
</evidence>